<dbReference type="SUPFAM" id="SSF53955">
    <property type="entry name" value="Lysozyme-like"/>
    <property type="match status" value="1"/>
</dbReference>
<feature type="active site" description="Proton donor" evidence="2">
    <location>
        <position position="90"/>
    </location>
</feature>
<gene>
    <name evidence="5" type="ORF">GCM10007977_020890</name>
</gene>
<dbReference type="EC" id="3.2.1.132" evidence="1"/>
<dbReference type="Gene3D" id="1.20.141.10">
    <property type="entry name" value="Chitosanase, subunit A, domain 1"/>
    <property type="match status" value="1"/>
</dbReference>
<sequence length="302" mass="32356">MMTKRRGLGIVIFAVVSLAMGGLAANSPDAEAPSVRSAPARGQAPAPAASEPPATTTKRSVRVTAGPRIRGDLSDPQKKDIAMRLVSSAENSTLDWTLQYGYIEDIGDGRGYTGGIVGFCSGTGDMKAVVERYSAAVPRNRLAAYLPALRRVNGSDSHDGLDPGFVGAWQAAAADPAFRTAQDAERDRMYFGPALSQAKQDGLRPLGQFVYYDAIVMHGANALVKLRRTAAATAPPPARGGDEAAYLEAFLDARLAVMAAEEAHEDASRVEDAQRVFLRERNFDLDPPLRWKVYGDAYEIEA</sequence>
<dbReference type="GO" id="GO:0005975">
    <property type="term" value="P:carbohydrate metabolic process"/>
    <property type="evidence" value="ECO:0007669"/>
    <property type="project" value="UniProtKB-UniRule"/>
</dbReference>
<dbReference type="InterPro" id="IPR023346">
    <property type="entry name" value="Lysozyme-like_dom_sf"/>
</dbReference>
<dbReference type="RefSeq" id="WP_308429372.1">
    <property type="nucleotide sequence ID" value="NZ_BMPI01000008.1"/>
</dbReference>
<reference evidence="5" key="2">
    <citation type="submission" date="2020-09" db="EMBL/GenBank/DDBJ databases">
        <authorList>
            <person name="Sun Q."/>
            <person name="Ohkuma M."/>
        </authorList>
    </citation>
    <scope>NUCLEOTIDE SEQUENCE</scope>
    <source>
        <strain evidence="5">JCM 19831</strain>
    </source>
</reference>
<protein>
    <recommendedName>
        <fullName evidence="1">Chitosanase</fullName>
        <ecNumber evidence="1">3.2.1.132</ecNumber>
    </recommendedName>
</protein>
<keyword evidence="1" id="KW-0378">Hydrolase</keyword>
<accession>A0A917TEN1</accession>
<dbReference type="PROSITE" id="PS60000">
    <property type="entry name" value="CHITOSANASE_46_80"/>
    <property type="match status" value="1"/>
</dbReference>
<comment type="catalytic activity">
    <reaction evidence="1">
        <text>Endohydrolysis of beta-(1-&gt;4)-linkages between D-glucosamine residues in a partly acetylated chitosan.</text>
        <dbReference type="EC" id="3.2.1.132"/>
    </reaction>
</comment>
<organism evidence="5 6">
    <name type="scientific">Dactylosporangium sucinum</name>
    <dbReference type="NCBI Taxonomy" id="1424081"/>
    <lineage>
        <taxon>Bacteria</taxon>
        <taxon>Bacillati</taxon>
        <taxon>Actinomycetota</taxon>
        <taxon>Actinomycetes</taxon>
        <taxon>Micromonosporales</taxon>
        <taxon>Micromonosporaceae</taxon>
        <taxon>Dactylosporangium</taxon>
    </lineage>
</organism>
<dbReference type="CDD" id="cd00978">
    <property type="entry name" value="chitosanase_GH46"/>
    <property type="match status" value="1"/>
</dbReference>
<evidence type="ECO:0000313" key="6">
    <source>
        <dbReference type="Proteomes" id="UP000642070"/>
    </source>
</evidence>
<keyword evidence="1" id="KW-0326">Glycosidase</keyword>
<comment type="similarity">
    <text evidence="1">Belongs to the glycosyl hydrolase 46 family.</text>
</comment>
<dbReference type="EMBL" id="BMPI01000008">
    <property type="protein sequence ID" value="GGM19421.1"/>
    <property type="molecule type" value="Genomic_DNA"/>
</dbReference>
<reference evidence="5" key="1">
    <citation type="journal article" date="2014" name="Int. J. Syst. Evol. Microbiol.">
        <title>Complete genome sequence of Corynebacterium casei LMG S-19264T (=DSM 44701T), isolated from a smear-ripened cheese.</title>
        <authorList>
            <consortium name="US DOE Joint Genome Institute (JGI-PGF)"/>
            <person name="Walter F."/>
            <person name="Albersmeier A."/>
            <person name="Kalinowski J."/>
            <person name="Ruckert C."/>
        </authorList>
    </citation>
    <scope>NUCLEOTIDE SEQUENCE</scope>
    <source>
        <strain evidence="5">JCM 19831</strain>
    </source>
</reference>
<dbReference type="Gene3D" id="3.30.386.10">
    <property type="entry name" value="Chitosanase, subunit A, domain 2"/>
    <property type="match status" value="1"/>
</dbReference>
<evidence type="ECO:0000256" key="3">
    <source>
        <dbReference type="SAM" id="MobiDB-lite"/>
    </source>
</evidence>
<dbReference type="Pfam" id="PF01374">
    <property type="entry name" value="Glyco_hydro_46"/>
    <property type="match status" value="1"/>
</dbReference>
<feature type="chain" id="PRO_5036834309" description="Chitosanase" evidence="4">
    <location>
        <begin position="25"/>
        <end position="302"/>
    </location>
</feature>
<feature type="compositionally biased region" description="Low complexity" evidence="3">
    <location>
        <begin position="38"/>
        <end position="57"/>
    </location>
</feature>
<evidence type="ECO:0000256" key="2">
    <source>
        <dbReference type="PIRSR" id="PIRSR036551-1"/>
    </source>
</evidence>
<name>A0A917TEN1_9ACTN</name>
<proteinExistence type="inferred from homology"/>
<keyword evidence="6" id="KW-1185">Reference proteome</keyword>
<dbReference type="InterPro" id="IPR000400">
    <property type="entry name" value="Glyco_hydro_46"/>
</dbReference>
<dbReference type="PIRSF" id="PIRSF036551">
    <property type="entry name" value="Chitosanase"/>
    <property type="match status" value="1"/>
</dbReference>
<comment type="function">
    <text evidence="1">Aids in the defense against invading fungal pathogens by degrading their cell wall chitosan.</text>
</comment>
<keyword evidence="1" id="KW-0964">Secreted</keyword>
<dbReference type="GO" id="GO:0016977">
    <property type="term" value="F:chitosanase activity"/>
    <property type="evidence" value="ECO:0007669"/>
    <property type="project" value="UniProtKB-UniRule"/>
</dbReference>
<evidence type="ECO:0000256" key="4">
    <source>
        <dbReference type="SAM" id="SignalP"/>
    </source>
</evidence>
<feature type="signal peptide" evidence="4">
    <location>
        <begin position="1"/>
        <end position="24"/>
    </location>
</feature>
<keyword evidence="4" id="KW-0732">Signal</keyword>
<feature type="active site" description="Nucleophile" evidence="2">
    <location>
        <position position="108"/>
    </location>
</feature>
<feature type="region of interest" description="Disordered" evidence="3">
    <location>
        <begin position="27"/>
        <end position="74"/>
    </location>
</feature>
<dbReference type="Proteomes" id="UP000642070">
    <property type="component" value="Unassembled WGS sequence"/>
</dbReference>
<dbReference type="AlphaFoldDB" id="A0A917TEN1"/>
<comment type="subcellular location">
    <subcellularLocation>
        <location evidence="1">Secreted</location>
    </subcellularLocation>
</comment>
<evidence type="ECO:0000256" key="1">
    <source>
        <dbReference type="PIRNR" id="PIRNR036551"/>
    </source>
</evidence>
<evidence type="ECO:0000313" key="5">
    <source>
        <dbReference type="EMBL" id="GGM19421.1"/>
    </source>
</evidence>
<dbReference type="InterPro" id="IPR023099">
    <property type="entry name" value="Glyco_hydro_46_N"/>
</dbReference>
<dbReference type="GO" id="GO:0005576">
    <property type="term" value="C:extracellular region"/>
    <property type="evidence" value="ECO:0007669"/>
    <property type="project" value="UniProtKB-SubCell"/>
</dbReference>
<comment type="caution">
    <text evidence="5">The sequence shown here is derived from an EMBL/GenBank/DDBJ whole genome shotgun (WGS) entry which is preliminary data.</text>
</comment>